<dbReference type="Proteomes" id="UP001501011">
    <property type="component" value="Unassembled WGS sequence"/>
</dbReference>
<gene>
    <name evidence="3" type="ORF">GCM10023151_07060</name>
</gene>
<evidence type="ECO:0000259" key="2">
    <source>
        <dbReference type="PROSITE" id="PS51352"/>
    </source>
</evidence>
<feature type="chain" id="PRO_5045478882" description="Thioredoxin domain-containing protein" evidence="1">
    <location>
        <begin position="21"/>
        <end position="172"/>
    </location>
</feature>
<comment type="caution">
    <text evidence="3">The sequence shown here is derived from an EMBL/GenBank/DDBJ whole genome shotgun (WGS) entry which is preliminary data.</text>
</comment>
<feature type="domain" description="Thioredoxin" evidence="2">
    <location>
        <begin position="48"/>
        <end position="172"/>
    </location>
</feature>
<proteinExistence type="predicted"/>
<dbReference type="InterPro" id="IPR013766">
    <property type="entry name" value="Thioredoxin_domain"/>
</dbReference>
<evidence type="ECO:0000313" key="4">
    <source>
        <dbReference type="Proteomes" id="UP001501011"/>
    </source>
</evidence>
<keyword evidence="1" id="KW-0732">Signal</keyword>
<reference evidence="4" key="1">
    <citation type="journal article" date="2019" name="Int. J. Syst. Evol. Microbiol.">
        <title>The Global Catalogue of Microorganisms (GCM) 10K type strain sequencing project: providing services to taxonomists for standard genome sequencing and annotation.</title>
        <authorList>
            <consortium name="The Broad Institute Genomics Platform"/>
            <consortium name="The Broad Institute Genome Sequencing Center for Infectious Disease"/>
            <person name="Wu L."/>
            <person name="Ma J."/>
        </authorList>
    </citation>
    <scope>NUCLEOTIDE SEQUENCE [LARGE SCALE GENOMIC DNA]</scope>
    <source>
        <strain evidence="4">JCM 17728</strain>
    </source>
</reference>
<dbReference type="EMBL" id="BAABFV010000001">
    <property type="protein sequence ID" value="GAA4357730.1"/>
    <property type="molecule type" value="Genomic_DNA"/>
</dbReference>
<dbReference type="Gene3D" id="3.40.30.10">
    <property type="entry name" value="Glutaredoxin"/>
    <property type="match status" value="1"/>
</dbReference>
<name>A0ABP8IG30_9GAMM</name>
<sequence length="172" mass="19380">MKFIATILIAPLSLALTACKTTTPTQETNHKPSRFEQHLDAEGPLTADQLQSRYPIFAVKRNHDINANALAALNEVTTPTQIIAFFGTWCHDSQREIPNLLKLKEQLNNPNIQLQLIALDRTKSDKQGLAKKAQVQYTPTIIVYQNQVELGRIVETTSQPIELELLNIIRKN</sequence>
<evidence type="ECO:0000256" key="1">
    <source>
        <dbReference type="SAM" id="SignalP"/>
    </source>
</evidence>
<dbReference type="SUPFAM" id="SSF52833">
    <property type="entry name" value="Thioredoxin-like"/>
    <property type="match status" value="1"/>
</dbReference>
<feature type="signal peptide" evidence="1">
    <location>
        <begin position="1"/>
        <end position="20"/>
    </location>
</feature>
<dbReference type="PROSITE" id="PS51352">
    <property type="entry name" value="THIOREDOXIN_2"/>
    <property type="match status" value="1"/>
</dbReference>
<organism evidence="3 4">
    <name type="scientific">Kangiella marina</name>
    <dbReference type="NCBI Taxonomy" id="1079178"/>
    <lineage>
        <taxon>Bacteria</taxon>
        <taxon>Pseudomonadati</taxon>
        <taxon>Pseudomonadota</taxon>
        <taxon>Gammaproteobacteria</taxon>
        <taxon>Kangiellales</taxon>
        <taxon>Kangiellaceae</taxon>
        <taxon>Kangiella</taxon>
    </lineage>
</organism>
<accession>A0ABP8IG30</accession>
<dbReference type="InterPro" id="IPR036249">
    <property type="entry name" value="Thioredoxin-like_sf"/>
</dbReference>
<dbReference type="RefSeq" id="WP_345291819.1">
    <property type="nucleotide sequence ID" value="NZ_BAABFV010000001.1"/>
</dbReference>
<evidence type="ECO:0000313" key="3">
    <source>
        <dbReference type="EMBL" id="GAA4357730.1"/>
    </source>
</evidence>
<protein>
    <recommendedName>
        <fullName evidence="2">Thioredoxin domain-containing protein</fullName>
    </recommendedName>
</protein>
<dbReference type="Pfam" id="PF14595">
    <property type="entry name" value="Thioredoxin_9"/>
    <property type="match status" value="1"/>
</dbReference>
<dbReference type="PROSITE" id="PS51257">
    <property type="entry name" value="PROKAR_LIPOPROTEIN"/>
    <property type="match status" value="1"/>
</dbReference>
<keyword evidence="4" id="KW-1185">Reference proteome</keyword>